<dbReference type="CDD" id="cd00303">
    <property type="entry name" value="retropepsin_like"/>
    <property type="match status" value="1"/>
</dbReference>
<protein>
    <submittedName>
        <fullName evidence="1">28494_t:CDS:1</fullName>
    </submittedName>
</protein>
<organism evidence="1 2">
    <name type="scientific">Gigaspora margarita</name>
    <dbReference type="NCBI Taxonomy" id="4874"/>
    <lineage>
        <taxon>Eukaryota</taxon>
        <taxon>Fungi</taxon>
        <taxon>Fungi incertae sedis</taxon>
        <taxon>Mucoromycota</taxon>
        <taxon>Glomeromycotina</taxon>
        <taxon>Glomeromycetes</taxon>
        <taxon>Diversisporales</taxon>
        <taxon>Gigasporaceae</taxon>
        <taxon>Gigaspora</taxon>
    </lineage>
</organism>
<dbReference type="Gene3D" id="2.40.70.10">
    <property type="entry name" value="Acid Proteases"/>
    <property type="match status" value="1"/>
</dbReference>
<name>A0ABN7WFN8_GIGMA</name>
<evidence type="ECO:0000313" key="1">
    <source>
        <dbReference type="EMBL" id="CAG8830691.1"/>
    </source>
</evidence>
<reference evidence="1 2" key="1">
    <citation type="submission" date="2021-06" db="EMBL/GenBank/DDBJ databases">
        <authorList>
            <person name="Kallberg Y."/>
            <person name="Tangrot J."/>
            <person name="Rosling A."/>
        </authorList>
    </citation>
    <scope>NUCLEOTIDE SEQUENCE [LARGE SCALE GENOMIC DNA]</scope>
    <source>
        <strain evidence="1 2">120-4 pot B 10/14</strain>
    </source>
</reference>
<gene>
    <name evidence="1" type="ORF">GMARGA_LOCUS30413</name>
</gene>
<dbReference type="Proteomes" id="UP000789901">
    <property type="component" value="Unassembled WGS sequence"/>
</dbReference>
<dbReference type="Pfam" id="PF13975">
    <property type="entry name" value="gag-asp_proteas"/>
    <property type="match status" value="1"/>
</dbReference>
<evidence type="ECO:0000313" key="2">
    <source>
        <dbReference type="Proteomes" id="UP000789901"/>
    </source>
</evidence>
<dbReference type="InterPro" id="IPR021109">
    <property type="entry name" value="Peptidase_aspartic_dom_sf"/>
</dbReference>
<proteinExistence type="predicted"/>
<dbReference type="SUPFAM" id="SSF50630">
    <property type="entry name" value="Acid proteases"/>
    <property type="match status" value="1"/>
</dbReference>
<keyword evidence="2" id="KW-1185">Reference proteome</keyword>
<dbReference type="EMBL" id="CAJVQB010042806">
    <property type="protein sequence ID" value="CAG8830691.1"/>
    <property type="molecule type" value="Genomic_DNA"/>
</dbReference>
<accession>A0ABN7WFN8</accession>
<sequence length="214" mass="24557">MEDIETNVAQLTLNEWTTAARCYIRIKNNSIVAVLDSSAAMSLMSKKMMNKLDLKIDEPSTTIVVTTNRTRERALGKIKNVKLAIHDILIHTPFQVIESSIDLLLLGMNWFVRARAQLHFIEKVMYLTYRNKTAEVPILTNGGSPIEVVEEPSESEGTFDEFEYEDKALEEAEGFFTEEISDDEIFQNPWKNYQSLAVYLTDMKELPTREIARE</sequence>
<comment type="caution">
    <text evidence="1">The sequence shown here is derived from an EMBL/GenBank/DDBJ whole genome shotgun (WGS) entry which is preliminary data.</text>
</comment>